<dbReference type="Proteomes" id="UP000095287">
    <property type="component" value="Unplaced"/>
</dbReference>
<dbReference type="Gene3D" id="3.90.640.10">
    <property type="entry name" value="Actin, Chain A, domain 4"/>
    <property type="match status" value="1"/>
</dbReference>
<dbReference type="Pfam" id="PF00022">
    <property type="entry name" value="Actin"/>
    <property type="match status" value="1"/>
</dbReference>
<dbReference type="FunFam" id="3.90.640.10:FF:000014">
    <property type="entry name" value="Putative actin-related protein 6"/>
    <property type="match status" value="1"/>
</dbReference>
<evidence type="ECO:0000313" key="5">
    <source>
        <dbReference type="WBParaSite" id="L893_g17477.t1"/>
    </source>
</evidence>
<dbReference type="GO" id="GO:0005634">
    <property type="term" value="C:nucleus"/>
    <property type="evidence" value="ECO:0007669"/>
    <property type="project" value="UniProtKB-ARBA"/>
</dbReference>
<reference evidence="5" key="1">
    <citation type="submission" date="2016-11" db="UniProtKB">
        <authorList>
            <consortium name="WormBaseParasite"/>
        </authorList>
    </citation>
    <scope>IDENTIFICATION</scope>
</reference>
<name>A0A1I7YM16_9BILA</name>
<dbReference type="AlphaFoldDB" id="A0A1I7YM16"/>
<sequence length="236" mass="27541">MLNGKIMQGYVKQLRIGGKHLTEKLKEWISYRHVIVQNDMWLVNECKEKACFVSQNFTQDERTISARNNSISCDYTLPDCYDLYEGVVHEPNSNTKSKYIYAQSFKMGMERIATPEILFRPSDIGVKSMGIAEGVWNTIRSLPERYWGRILQNIILVGGNTKFPGFKQRLINDLRPIVPQLYSIQVTQPENPDTYIWHCAKRVAEVEDEFGFVTRKEYLDRGLANCRQRFDRNMQV</sequence>
<dbReference type="WBParaSite" id="L893_g17477.t1">
    <property type="protein sequence ID" value="L893_g17477.t1"/>
    <property type="gene ID" value="L893_g17477"/>
</dbReference>
<dbReference type="InterPro" id="IPR043129">
    <property type="entry name" value="ATPase_NBD"/>
</dbReference>
<dbReference type="SUPFAM" id="SSF53067">
    <property type="entry name" value="Actin-like ATPase domain"/>
    <property type="match status" value="1"/>
</dbReference>
<protein>
    <submittedName>
        <fullName evidence="5">Actin-related protein 5</fullName>
    </submittedName>
</protein>
<dbReference type="InterPro" id="IPR004000">
    <property type="entry name" value="Actin"/>
</dbReference>
<evidence type="ECO:0000256" key="3">
    <source>
        <dbReference type="ARBA" id="ARBA00022490"/>
    </source>
</evidence>
<evidence type="ECO:0000313" key="4">
    <source>
        <dbReference type="Proteomes" id="UP000095287"/>
    </source>
</evidence>
<dbReference type="GO" id="GO:0005737">
    <property type="term" value="C:cytoplasm"/>
    <property type="evidence" value="ECO:0007669"/>
    <property type="project" value="UniProtKB-SubCell"/>
</dbReference>
<evidence type="ECO:0000256" key="2">
    <source>
        <dbReference type="ARBA" id="ARBA00005665"/>
    </source>
</evidence>
<organism evidence="4 5">
    <name type="scientific">Steinernema glaseri</name>
    <dbReference type="NCBI Taxonomy" id="37863"/>
    <lineage>
        <taxon>Eukaryota</taxon>
        <taxon>Metazoa</taxon>
        <taxon>Ecdysozoa</taxon>
        <taxon>Nematoda</taxon>
        <taxon>Chromadorea</taxon>
        <taxon>Rhabditida</taxon>
        <taxon>Tylenchina</taxon>
        <taxon>Panagrolaimomorpha</taxon>
        <taxon>Strongyloidoidea</taxon>
        <taxon>Steinernematidae</taxon>
        <taxon>Steinernema</taxon>
    </lineage>
</organism>
<dbReference type="PANTHER" id="PTHR11937">
    <property type="entry name" value="ACTIN"/>
    <property type="match status" value="1"/>
</dbReference>
<proteinExistence type="inferred from homology"/>
<dbReference type="SMART" id="SM00268">
    <property type="entry name" value="ACTIN"/>
    <property type="match status" value="1"/>
</dbReference>
<evidence type="ECO:0000256" key="1">
    <source>
        <dbReference type="ARBA" id="ARBA00004496"/>
    </source>
</evidence>
<keyword evidence="4" id="KW-1185">Reference proteome</keyword>
<keyword evidence="3" id="KW-0963">Cytoplasm</keyword>
<comment type="similarity">
    <text evidence="2">Belongs to the actin family. ARP6 subfamily.</text>
</comment>
<dbReference type="Gene3D" id="3.30.420.40">
    <property type="match status" value="2"/>
</dbReference>
<comment type="subcellular location">
    <subcellularLocation>
        <location evidence="1">Cytoplasm</location>
    </subcellularLocation>
</comment>
<accession>A0A1I7YM16</accession>